<protein>
    <submittedName>
        <fullName evidence="1">Uncharacterized protein</fullName>
    </submittedName>
</protein>
<name>A0A822XMK4_NELNU</name>
<dbReference type="EMBL" id="DUZY01000001">
    <property type="protein sequence ID" value="DAD21600.1"/>
    <property type="molecule type" value="Genomic_DNA"/>
</dbReference>
<gene>
    <name evidence="1" type="ORF">HUJ06_023063</name>
</gene>
<keyword evidence="2" id="KW-1185">Reference proteome</keyword>
<organism evidence="1 2">
    <name type="scientific">Nelumbo nucifera</name>
    <name type="common">Sacred lotus</name>
    <dbReference type="NCBI Taxonomy" id="4432"/>
    <lineage>
        <taxon>Eukaryota</taxon>
        <taxon>Viridiplantae</taxon>
        <taxon>Streptophyta</taxon>
        <taxon>Embryophyta</taxon>
        <taxon>Tracheophyta</taxon>
        <taxon>Spermatophyta</taxon>
        <taxon>Magnoliopsida</taxon>
        <taxon>Proteales</taxon>
        <taxon>Nelumbonaceae</taxon>
        <taxon>Nelumbo</taxon>
    </lineage>
</organism>
<evidence type="ECO:0000313" key="1">
    <source>
        <dbReference type="EMBL" id="DAD21600.1"/>
    </source>
</evidence>
<proteinExistence type="predicted"/>
<reference evidence="1 2" key="1">
    <citation type="journal article" date="2020" name="Mol. Biol. Evol.">
        <title>Distinct Expression and Methylation Patterns for Genes with Different Fates following a Single Whole-Genome Duplication in Flowering Plants.</title>
        <authorList>
            <person name="Shi T."/>
            <person name="Rahmani R.S."/>
            <person name="Gugger P.F."/>
            <person name="Wang M."/>
            <person name="Li H."/>
            <person name="Zhang Y."/>
            <person name="Li Z."/>
            <person name="Wang Q."/>
            <person name="Van de Peer Y."/>
            <person name="Marchal K."/>
            <person name="Chen J."/>
        </authorList>
    </citation>
    <scope>NUCLEOTIDE SEQUENCE [LARGE SCALE GENOMIC DNA]</scope>
    <source>
        <tissue evidence="1">Leaf</tissue>
    </source>
</reference>
<accession>A0A822XMK4</accession>
<evidence type="ECO:0000313" key="2">
    <source>
        <dbReference type="Proteomes" id="UP000607653"/>
    </source>
</evidence>
<sequence>MLVNLGLCELQPMSSANILLSFVDLQILQQVSMDDWMVRWSFECWTTSNRVVDGSQSVLPSSNFELSERRASIVRDGERKS</sequence>
<dbReference type="AlphaFoldDB" id="A0A822XMK4"/>
<comment type="caution">
    <text evidence="1">The sequence shown here is derived from an EMBL/GenBank/DDBJ whole genome shotgun (WGS) entry which is preliminary data.</text>
</comment>
<dbReference type="Proteomes" id="UP000607653">
    <property type="component" value="Unassembled WGS sequence"/>
</dbReference>